<dbReference type="PANTHER" id="PTHR24421:SF10">
    <property type="entry name" value="NITRATE_NITRITE SENSOR PROTEIN NARQ"/>
    <property type="match status" value="1"/>
</dbReference>
<dbReference type="AlphaFoldDB" id="A0A4R0JYT5"/>
<organism evidence="12 13">
    <name type="scientific">Kribbella capetownensis</name>
    <dbReference type="NCBI Taxonomy" id="1572659"/>
    <lineage>
        <taxon>Bacteria</taxon>
        <taxon>Bacillati</taxon>
        <taxon>Actinomycetota</taxon>
        <taxon>Actinomycetes</taxon>
        <taxon>Propionibacteriales</taxon>
        <taxon>Kribbellaceae</taxon>
        <taxon>Kribbella</taxon>
    </lineage>
</organism>
<feature type="transmembrane region" description="Helical" evidence="9">
    <location>
        <begin position="20"/>
        <end position="43"/>
    </location>
</feature>
<evidence type="ECO:0000256" key="3">
    <source>
        <dbReference type="ARBA" id="ARBA00022553"/>
    </source>
</evidence>
<keyword evidence="9" id="KW-1133">Transmembrane helix</keyword>
<evidence type="ECO:0000256" key="8">
    <source>
        <dbReference type="ARBA" id="ARBA00023012"/>
    </source>
</evidence>
<dbReference type="EMBL" id="SJKD01000001">
    <property type="protein sequence ID" value="TCC52289.1"/>
    <property type="molecule type" value="Genomic_DNA"/>
</dbReference>
<dbReference type="GO" id="GO:0046983">
    <property type="term" value="F:protein dimerization activity"/>
    <property type="evidence" value="ECO:0007669"/>
    <property type="project" value="InterPro"/>
</dbReference>
<gene>
    <name evidence="12" type="ORF">E0H75_00395</name>
</gene>
<keyword evidence="9" id="KW-0472">Membrane</keyword>
<evidence type="ECO:0000259" key="11">
    <source>
        <dbReference type="Pfam" id="PF07730"/>
    </source>
</evidence>
<dbReference type="Pfam" id="PF07730">
    <property type="entry name" value="HisKA_3"/>
    <property type="match status" value="1"/>
</dbReference>
<sequence>MGELRRIRRRDPMASPVVGLLCRAAIVVLVILVVGIAAAVFVAQQAGKLQAAGSAQRETVATARGVVEPRLGAEVIEGQRSALAAFDRAMRRYVLIGDLVRLKLWDAAGRIVYSDESRLIGSRIPLRADELEALWAGNRDRSGVGGLDRSESRFESTGPRLIEVHVPVRARTGEWLLFQTYFRYGRVVDASRNVLGTPARSVLGGLLAIALGSAPLTYVLLRRNQRLQRERLRRHEERAREAERRRLIGELHDGVVQDLAGVNYALERLRLGCVSPDQRGEVVADSAASLRRSIGTLRTLLIDSYPPDLGGQGLCSALTGLAERLERAGMEVQLEVSQAERLPPVTSALIFRAAQEAVRNVATHSGAHEVLIRAGRRGGQATLLVEDDGQGFDEALLRERRDAGHFGLRSTSDLMTACGGVLWVRATPGRGTRVKVQVPVG</sequence>
<evidence type="ECO:0000256" key="4">
    <source>
        <dbReference type="ARBA" id="ARBA00022679"/>
    </source>
</evidence>
<evidence type="ECO:0000313" key="13">
    <source>
        <dbReference type="Proteomes" id="UP000293342"/>
    </source>
</evidence>
<keyword evidence="7" id="KW-0067">ATP-binding</keyword>
<keyword evidence="3" id="KW-0597">Phosphoprotein</keyword>
<dbReference type="InterPro" id="IPR003594">
    <property type="entry name" value="HATPase_dom"/>
</dbReference>
<comment type="catalytic activity">
    <reaction evidence="1">
        <text>ATP + protein L-histidine = ADP + protein N-phospho-L-histidine.</text>
        <dbReference type="EC" id="2.7.13.3"/>
    </reaction>
</comment>
<dbReference type="InterPro" id="IPR036890">
    <property type="entry name" value="HATPase_C_sf"/>
</dbReference>
<keyword evidence="5" id="KW-0547">Nucleotide-binding</keyword>
<dbReference type="InterPro" id="IPR050482">
    <property type="entry name" value="Sensor_HK_TwoCompSys"/>
</dbReference>
<dbReference type="EC" id="2.7.13.3" evidence="2"/>
<dbReference type="PANTHER" id="PTHR24421">
    <property type="entry name" value="NITRATE/NITRITE SENSOR PROTEIN NARX-RELATED"/>
    <property type="match status" value="1"/>
</dbReference>
<dbReference type="InterPro" id="IPR011712">
    <property type="entry name" value="Sig_transdc_His_kin_sub3_dim/P"/>
</dbReference>
<evidence type="ECO:0000256" key="1">
    <source>
        <dbReference type="ARBA" id="ARBA00000085"/>
    </source>
</evidence>
<keyword evidence="13" id="KW-1185">Reference proteome</keyword>
<comment type="caution">
    <text evidence="12">The sequence shown here is derived from an EMBL/GenBank/DDBJ whole genome shotgun (WGS) entry which is preliminary data.</text>
</comment>
<keyword evidence="9" id="KW-0812">Transmembrane</keyword>
<keyword evidence="8" id="KW-0902">Two-component regulatory system</keyword>
<name>A0A4R0JYT5_9ACTN</name>
<proteinExistence type="predicted"/>
<dbReference type="GO" id="GO:0005524">
    <property type="term" value="F:ATP binding"/>
    <property type="evidence" value="ECO:0007669"/>
    <property type="project" value="UniProtKB-KW"/>
</dbReference>
<evidence type="ECO:0000259" key="10">
    <source>
        <dbReference type="Pfam" id="PF02518"/>
    </source>
</evidence>
<dbReference type="OrthoDB" id="144293at2"/>
<dbReference type="CDD" id="cd16917">
    <property type="entry name" value="HATPase_UhpB-NarQ-NarX-like"/>
    <property type="match status" value="1"/>
</dbReference>
<reference evidence="12 13" key="1">
    <citation type="submission" date="2019-02" db="EMBL/GenBank/DDBJ databases">
        <title>Kribbella capetownensis sp. nov. and Kribbella speibonae sp. nov., isolated from soil.</title>
        <authorList>
            <person name="Curtis S.M."/>
            <person name="Norton I."/>
            <person name="Everest G.J."/>
            <person name="Meyers P.R."/>
        </authorList>
    </citation>
    <scope>NUCLEOTIDE SEQUENCE [LARGE SCALE GENOMIC DNA]</scope>
    <source>
        <strain evidence="12 13">YM53</strain>
    </source>
</reference>
<feature type="domain" description="Histidine kinase/HSP90-like ATPase" evidence="10">
    <location>
        <begin position="350"/>
        <end position="440"/>
    </location>
</feature>
<protein>
    <recommendedName>
        <fullName evidence="2">histidine kinase</fullName>
        <ecNumber evidence="2">2.7.13.3</ecNumber>
    </recommendedName>
</protein>
<accession>A0A4R0JYT5</accession>
<dbReference type="Gene3D" id="3.30.565.10">
    <property type="entry name" value="Histidine kinase-like ATPase, C-terminal domain"/>
    <property type="match status" value="1"/>
</dbReference>
<dbReference type="Proteomes" id="UP000293342">
    <property type="component" value="Unassembled WGS sequence"/>
</dbReference>
<evidence type="ECO:0000256" key="9">
    <source>
        <dbReference type="SAM" id="Phobius"/>
    </source>
</evidence>
<dbReference type="GO" id="GO:0016020">
    <property type="term" value="C:membrane"/>
    <property type="evidence" value="ECO:0007669"/>
    <property type="project" value="InterPro"/>
</dbReference>
<evidence type="ECO:0000256" key="7">
    <source>
        <dbReference type="ARBA" id="ARBA00022840"/>
    </source>
</evidence>
<dbReference type="GO" id="GO:0000155">
    <property type="term" value="F:phosphorelay sensor kinase activity"/>
    <property type="evidence" value="ECO:0007669"/>
    <property type="project" value="InterPro"/>
</dbReference>
<feature type="domain" description="Signal transduction histidine kinase subgroup 3 dimerisation and phosphoacceptor" evidence="11">
    <location>
        <begin position="243"/>
        <end position="307"/>
    </location>
</feature>
<dbReference type="SUPFAM" id="SSF55874">
    <property type="entry name" value="ATPase domain of HSP90 chaperone/DNA topoisomerase II/histidine kinase"/>
    <property type="match status" value="1"/>
</dbReference>
<evidence type="ECO:0000256" key="5">
    <source>
        <dbReference type="ARBA" id="ARBA00022741"/>
    </source>
</evidence>
<evidence type="ECO:0000313" key="12">
    <source>
        <dbReference type="EMBL" id="TCC52289.1"/>
    </source>
</evidence>
<evidence type="ECO:0000256" key="6">
    <source>
        <dbReference type="ARBA" id="ARBA00022777"/>
    </source>
</evidence>
<keyword evidence="6" id="KW-0418">Kinase</keyword>
<keyword evidence="4" id="KW-0808">Transferase</keyword>
<dbReference type="Gene3D" id="1.20.5.1930">
    <property type="match status" value="1"/>
</dbReference>
<dbReference type="Pfam" id="PF02518">
    <property type="entry name" value="HATPase_c"/>
    <property type="match status" value="1"/>
</dbReference>
<evidence type="ECO:0000256" key="2">
    <source>
        <dbReference type="ARBA" id="ARBA00012438"/>
    </source>
</evidence>